<sequence length="73" mass="8308">MDRIRSNASVTSKPRPMVRSNIQMGVYNNQTWSDNNAKLAFVENLLGESENLMWQQWRTAYPGAYSALEAIAD</sequence>
<evidence type="ECO:0000313" key="1">
    <source>
        <dbReference type="EMBL" id="GJT48747.1"/>
    </source>
</evidence>
<gene>
    <name evidence="1" type="ORF">Tco_0974904</name>
</gene>
<organism evidence="1 2">
    <name type="scientific">Tanacetum coccineum</name>
    <dbReference type="NCBI Taxonomy" id="301880"/>
    <lineage>
        <taxon>Eukaryota</taxon>
        <taxon>Viridiplantae</taxon>
        <taxon>Streptophyta</taxon>
        <taxon>Embryophyta</taxon>
        <taxon>Tracheophyta</taxon>
        <taxon>Spermatophyta</taxon>
        <taxon>Magnoliopsida</taxon>
        <taxon>eudicotyledons</taxon>
        <taxon>Gunneridae</taxon>
        <taxon>Pentapetalae</taxon>
        <taxon>asterids</taxon>
        <taxon>campanulids</taxon>
        <taxon>Asterales</taxon>
        <taxon>Asteraceae</taxon>
        <taxon>Asteroideae</taxon>
        <taxon>Anthemideae</taxon>
        <taxon>Anthemidinae</taxon>
        <taxon>Tanacetum</taxon>
    </lineage>
</organism>
<reference evidence="1" key="2">
    <citation type="submission" date="2022-01" db="EMBL/GenBank/DDBJ databases">
        <authorList>
            <person name="Yamashiro T."/>
            <person name="Shiraishi A."/>
            <person name="Satake H."/>
            <person name="Nakayama K."/>
        </authorList>
    </citation>
    <scope>NUCLEOTIDE SEQUENCE</scope>
</reference>
<proteinExistence type="predicted"/>
<dbReference type="Proteomes" id="UP001151760">
    <property type="component" value="Unassembled WGS sequence"/>
</dbReference>
<protein>
    <submittedName>
        <fullName evidence="1">Uncharacterized protein</fullName>
    </submittedName>
</protein>
<comment type="caution">
    <text evidence="1">The sequence shown here is derived from an EMBL/GenBank/DDBJ whole genome shotgun (WGS) entry which is preliminary data.</text>
</comment>
<name>A0ABQ5EE00_9ASTR</name>
<dbReference type="EMBL" id="BQNB010016179">
    <property type="protein sequence ID" value="GJT48747.1"/>
    <property type="molecule type" value="Genomic_DNA"/>
</dbReference>
<keyword evidence="2" id="KW-1185">Reference proteome</keyword>
<reference evidence="1" key="1">
    <citation type="journal article" date="2022" name="Int. J. Mol. Sci.">
        <title>Draft Genome of Tanacetum Coccineum: Genomic Comparison of Closely Related Tanacetum-Family Plants.</title>
        <authorList>
            <person name="Yamashiro T."/>
            <person name="Shiraishi A."/>
            <person name="Nakayama K."/>
            <person name="Satake H."/>
        </authorList>
    </citation>
    <scope>NUCLEOTIDE SEQUENCE</scope>
</reference>
<evidence type="ECO:0000313" key="2">
    <source>
        <dbReference type="Proteomes" id="UP001151760"/>
    </source>
</evidence>
<accession>A0ABQ5EE00</accession>